<evidence type="ECO:0000259" key="6">
    <source>
        <dbReference type="Pfam" id="PF00962"/>
    </source>
</evidence>
<evidence type="ECO:0000313" key="8">
    <source>
        <dbReference type="Proteomes" id="UP001208689"/>
    </source>
</evidence>
<sequence length="340" mass="38669">MQLEEFVPKMPKIELHVHLEGSIQPSTLLHLAKKNHVSLPSQTLKEISQWFTFSNISHLFEVYPKICECIQTPEDIEYITKEFLKGQSSQNILYSEVTYTASNQWYDNGIPLREQIEAINRSRHWAEKKLNTSMGLIIDIPRQLSPDQGLSIAQQVVESQNLGIIGLGLGGNERDYPPAIFQDAFEYIKGTPIHSVPHAGEMAGPQSIWDSIHFLGAERIGHGVRCGEDPMLMDFLREHQIPLEICPTSNICLGIYEEFQNHPINQLFQAGLNVSINSDDPTLFNTTLTQEFLTLISVFNYSLNDLKRFTVNAINASFSGPEMKEDLFKRIKNEFSKFDD</sequence>
<accession>A0ABY6HRS6</accession>
<keyword evidence="5" id="KW-0862">Zinc</keyword>
<evidence type="ECO:0000256" key="2">
    <source>
        <dbReference type="ARBA" id="ARBA00006676"/>
    </source>
</evidence>
<dbReference type="PANTHER" id="PTHR43114">
    <property type="entry name" value="ADENINE DEAMINASE"/>
    <property type="match status" value="1"/>
</dbReference>
<keyword evidence="4 7" id="KW-0378">Hydrolase</keyword>
<evidence type="ECO:0000313" key="7">
    <source>
        <dbReference type="EMBL" id="UYP46215.1"/>
    </source>
</evidence>
<name>A0ABY6HRS6_9ARCH</name>
<dbReference type="PROSITE" id="PS00485">
    <property type="entry name" value="A_DEAMINASE"/>
    <property type="match status" value="1"/>
</dbReference>
<dbReference type="InterPro" id="IPR001365">
    <property type="entry name" value="A_deaminase_dom"/>
</dbReference>
<keyword evidence="3" id="KW-0479">Metal-binding</keyword>
<keyword evidence="8" id="KW-1185">Reference proteome</keyword>
<gene>
    <name evidence="7" type="ORF">NEF87_002500</name>
</gene>
<feature type="domain" description="Adenosine deaminase" evidence="6">
    <location>
        <begin position="11"/>
        <end position="332"/>
    </location>
</feature>
<dbReference type="Proteomes" id="UP001208689">
    <property type="component" value="Chromosome"/>
</dbReference>
<evidence type="ECO:0000256" key="4">
    <source>
        <dbReference type="ARBA" id="ARBA00022801"/>
    </source>
</evidence>
<dbReference type="InterPro" id="IPR006650">
    <property type="entry name" value="A/AMP_deam_AS"/>
</dbReference>
<dbReference type="SUPFAM" id="SSF51556">
    <property type="entry name" value="Metallo-dependent hydrolases"/>
    <property type="match status" value="1"/>
</dbReference>
<proteinExistence type="inferred from homology"/>
<comment type="similarity">
    <text evidence="2">Belongs to the metallo-dependent hydrolases superfamily. Adenosine and AMP deaminases family.</text>
</comment>
<dbReference type="GO" id="GO:0000034">
    <property type="term" value="F:adenine deaminase activity"/>
    <property type="evidence" value="ECO:0007669"/>
    <property type="project" value="UniProtKB-EC"/>
</dbReference>
<comment type="cofactor">
    <cofactor evidence="1">
        <name>Zn(2+)</name>
        <dbReference type="ChEBI" id="CHEBI:29105"/>
    </cofactor>
</comment>
<evidence type="ECO:0000256" key="1">
    <source>
        <dbReference type="ARBA" id="ARBA00001947"/>
    </source>
</evidence>
<reference evidence="7" key="1">
    <citation type="submission" date="2022-09" db="EMBL/GenBank/DDBJ databases">
        <title>Actin cytoskeleton and complex cell architecture in an #Asgard archaeon.</title>
        <authorList>
            <person name="Ponce Toledo R.I."/>
            <person name="Schleper C."/>
            <person name="Rodrigues Oliveira T."/>
            <person name="Wollweber F."/>
            <person name="Xu J."/>
            <person name="Rittmann S."/>
            <person name="Klingl A."/>
            <person name="Pilhofer M."/>
        </authorList>
    </citation>
    <scope>NUCLEOTIDE SEQUENCE</scope>
    <source>
        <strain evidence="7">B-35</strain>
    </source>
</reference>
<dbReference type="PANTHER" id="PTHR43114:SF6">
    <property type="entry name" value="ADENINE DEAMINASE"/>
    <property type="match status" value="1"/>
</dbReference>
<dbReference type="NCBIfam" id="TIGR01430">
    <property type="entry name" value="aden_deam"/>
    <property type="match status" value="1"/>
</dbReference>
<evidence type="ECO:0000256" key="3">
    <source>
        <dbReference type="ARBA" id="ARBA00022723"/>
    </source>
</evidence>
<dbReference type="InterPro" id="IPR032466">
    <property type="entry name" value="Metal_Hydrolase"/>
</dbReference>
<protein>
    <submittedName>
        <fullName evidence="7">Adenine deaminase</fullName>
        <ecNumber evidence="7">3.5.4.2</ecNumber>
    </submittedName>
</protein>
<dbReference type="InterPro" id="IPR006330">
    <property type="entry name" value="Ado/ade_deaminase"/>
</dbReference>
<dbReference type="EMBL" id="CP104013">
    <property type="protein sequence ID" value="UYP46215.1"/>
    <property type="molecule type" value="Genomic_DNA"/>
</dbReference>
<dbReference type="EC" id="3.5.4.2" evidence="7"/>
<evidence type="ECO:0000256" key="5">
    <source>
        <dbReference type="ARBA" id="ARBA00022833"/>
    </source>
</evidence>
<organism evidence="7 8">
    <name type="scientific">Candidatus Lokiarchaeum ossiferum</name>
    <dbReference type="NCBI Taxonomy" id="2951803"/>
    <lineage>
        <taxon>Archaea</taxon>
        <taxon>Promethearchaeati</taxon>
        <taxon>Promethearchaeota</taxon>
        <taxon>Promethearchaeia</taxon>
        <taxon>Promethearchaeales</taxon>
        <taxon>Promethearchaeaceae</taxon>
        <taxon>Candidatus Lokiarchaeum</taxon>
    </lineage>
</organism>
<dbReference type="Pfam" id="PF00962">
    <property type="entry name" value="A_deaminase"/>
    <property type="match status" value="1"/>
</dbReference>
<dbReference type="Gene3D" id="3.20.20.140">
    <property type="entry name" value="Metal-dependent hydrolases"/>
    <property type="match status" value="1"/>
</dbReference>